<feature type="domain" description="SCP" evidence="7">
    <location>
        <begin position="77"/>
        <end position="237"/>
    </location>
</feature>
<evidence type="ECO:0000313" key="9">
    <source>
        <dbReference type="Proteomes" id="UP000078200"/>
    </source>
</evidence>
<dbReference type="PIRSF" id="PIRSF038921">
    <property type="entry name" value="P14a"/>
    <property type="match status" value="1"/>
</dbReference>
<dbReference type="AlphaFoldDB" id="A0A1A9ULL5"/>
<evidence type="ECO:0000256" key="4">
    <source>
        <dbReference type="ARBA" id="ARBA00022729"/>
    </source>
</evidence>
<dbReference type="Pfam" id="PF00188">
    <property type="entry name" value="CAP"/>
    <property type="match status" value="1"/>
</dbReference>
<evidence type="ECO:0000259" key="7">
    <source>
        <dbReference type="SMART" id="SM00198"/>
    </source>
</evidence>
<evidence type="ECO:0000256" key="3">
    <source>
        <dbReference type="ARBA" id="ARBA00022525"/>
    </source>
</evidence>
<dbReference type="InterPro" id="IPR001283">
    <property type="entry name" value="CRISP-related"/>
</dbReference>
<dbReference type="STRING" id="7395.A0A1A9ULL5"/>
<dbReference type="CDD" id="cd05380">
    <property type="entry name" value="CAP_euk"/>
    <property type="match status" value="1"/>
</dbReference>
<keyword evidence="4" id="KW-0732">Signal</keyword>
<keyword evidence="9" id="KW-1185">Reference proteome</keyword>
<dbReference type="GO" id="GO:0005576">
    <property type="term" value="C:extracellular region"/>
    <property type="evidence" value="ECO:0007669"/>
    <property type="project" value="UniProtKB-SubCell"/>
</dbReference>
<feature type="transmembrane region" description="Helical" evidence="6">
    <location>
        <begin position="17"/>
        <end position="36"/>
    </location>
</feature>
<dbReference type="InterPro" id="IPR035940">
    <property type="entry name" value="CAP_sf"/>
</dbReference>
<evidence type="ECO:0000256" key="2">
    <source>
        <dbReference type="ARBA" id="ARBA00009923"/>
    </source>
</evidence>
<dbReference type="EnsemblMetazoa" id="GAUT008413-RA">
    <property type="protein sequence ID" value="GAUT008413-PA"/>
    <property type="gene ID" value="GAUT008413"/>
</dbReference>
<dbReference type="InterPro" id="IPR014044">
    <property type="entry name" value="CAP_dom"/>
</dbReference>
<keyword evidence="3" id="KW-0964">Secreted</keyword>
<organism evidence="8 9">
    <name type="scientific">Glossina austeni</name>
    <name type="common">Savannah tsetse fly</name>
    <dbReference type="NCBI Taxonomy" id="7395"/>
    <lineage>
        <taxon>Eukaryota</taxon>
        <taxon>Metazoa</taxon>
        <taxon>Ecdysozoa</taxon>
        <taxon>Arthropoda</taxon>
        <taxon>Hexapoda</taxon>
        <taxon>Insecta</taxon>
        <taxon>Pterygota</taxon>
        <taxon>Neoptera</taxon>
        <taxon>Endopterygota</taxon>
        <taxon>Diptera</taxon>
        <taxon>Brachycera</taxon>
        <taxon>Muscomorpha</taxon>
        <taxon>Hippoboscoidea</taxon>
        <taxon>Glossinidae</taxon>
        <taxon>Glossina</taxon>
    </lineage>
</organism>
<evidence type="ECO:0000313" key="8">
    <source>
        <dbReference type="EnsemblMetazoa" id="GAUT008413-PA"/>
    </source>
</evidence>
<keyword evidence="6" id="KW-0472">Membrane</keyword>
<dbReference type="Proteomes" id="UP000078200">
    <property type="component" value="Unassembled WGS sequence"/>
</dbReference>
<accession>A0A1A9ULL5</accession>
<comment type="subcellular location">
    <subcellularLocation>
        <location evidence="1">Secreted</location>
    </subcellularLocation>
</comment>
<dbReference type="PANTHER" id="PTHR10334">
    <property type="entry name" value="CYSTEINE-RICH SECRETORY PROTEIN-RELATED"/>
    <property type="match status" value="1"/>
</dbReference>
<dbReference type="SMART" id="SM00198">
    <property type="entry name" value="SCP"/>
    <property type="match status" value="1"/>
</dbReference>
<evidence type="ECO:0000256" key="1">
    <source>
        <dbReference type="ARBA" id="ARBA00004613"/>
    </source>
</evidence>
<comment type="similarity">
    <text evidence="2">Belongs to the CRISP family.</text>
</comment>
<name>A0A1A9ULL5_GLOAU</name>
<dbReference type="InterPro" id="IPR034763">
    <property type="entry name" value="P14a_insect"/>
</dbReference>
<keyword evidence="6" id="KW-0812">Transmembrane</keyword>
<keyword evidence="6" id="KW-1133">Transmembrane helix</keyword>
<reference evidence="8" key="1">
    <citation type="submission" date="2020-05" db="UniProtKB">
        <authorList>
            <consortium name="EnsemblMetazoa"/>
        </authorList>
    </citation>
    <scope>IDENTIFICATION</scope>
    <source>
        <strain evidence="8">TTRI</strain>
    </source>
</reference>
<dbReference type="Gene3D" id="3.40.33.10">
    <property type="entry name" value="CAP"/>
    <property type="match status" value="1"/>
</dbReference>
<evidence type="ECO:0000256" key="5">
    <source>
        <dbReference type="ARBA" id="ARBA00068306"/>
    </source>
</evidence>
<protein>
    <recommendedName>
        <fullName evidence="5">Venom allergen-1</fullName>
    </recommendedName>
</protein>
<evidence type="ECO:0000256" key="6">
    <source>
        <dbReference type="SAM" id="Phobius"/>
    </source>
</evidence>
<dbReference type="SUPFAM" id="SSF55797">
    <property type="entry name" value="PR-1-like"/>
    <property type="match status" value="1"/>
</dbReference>
<dbReference type="VEuPathDB" id="VectorBase:GAUT008413"/>
<sequence length="275" mass="31311">MGSGNEEQEEDGIRKDVIMIAIIIFLCFNPFISALTTSNYCLPSLCERGVKHIGCNNDGKFAPTCPANHSMINIDGKMKEIILDLHNEKRNYIAGGLDRIHTPACRMATMQWDNELAYLAELNVKQCKMARDKCHNTKTFRYSGQNLALLNYVNIDDSERMFTMAVSKWFSESENTPMDYIRTYPAHLNDRTIAHFTVLMIDRNNRVGCAASTYAIPEKFYRVYLIACNYARNNVNGHQVYNVCNAAGIKCVTGKNPSYLNLCHSAEPYFINKWN</sequence>
<proteinExistence type="inferred from homology"/>
<dbReference type="FunFam" id="3.40.33.10:FF:000007">
    <property type="entry name" value="Venom allergen"/>
    <property type="match status" value="1"/>
</dbReference>